<evidence type="ECO:0000259" key="23">
    <source>
        <dbReference type="PROSITE" id="PS50258"/>
    </source>
</evidence>
<keyword evidence="8" id="KW-0677">Repeat</keyword>
<dbReference type="InterPro" id="IPR000152">
    <property type="entry name" value="EGF-type_Asp/Asn_hydroxyl_site"/>
</dbReference>
<evidence type="ECO:0000256" key="7">
    <source>
        <dbReference type="ARBA" id="ARBA00022729"/>
    </source>
</evidence>
<dbReference type="SUPFAM" id="SSF57196">
    <property type="entry name" value="EGF/Laminin"/>
    <property type="match status" value="1"/>
</dbReference>
<evidence type="ECO:0000256" key="19">
    <source>
        <dbReference type="ARBA" id="ARBA00023242"/>
    </source>
</evidence>
<dbReference type="PANTHER" id="PTHR45836">
    <property type="entry name" value="SLIT HOMOLOG"/>
    <property type="match status" value="1"/>
</dbReference>
<dbReference type="PANTHER" id="PTHR45836:SF23">
    <property type="entry name" value="NEUROGENIC LOCUS NOTCH HOMOLOG PROTEIN 1"/>
    <property type="match status" value="1"/>
</dbReference>
<keyword evidence="6 21" id="KW-0812">Transmembrane</keyword>
<dbReference type="InterPro" id="IPR049883">
    <property type="entry name" value="NOTCH1_EGF-like"/>
</dbReference>
<keyword evidence="17" id="KW-0804">Transcription</keyword>
<keyword evidence="18" id="KW-0325">Glycoprotein</keyword>
<evidence type="ECO:0000313" key="24">
    <source>
        <dbReference type="EMBL" id="PIO55491.1"/>
    </source>
</evidence>
<feature type="disulfide bond" evidence="20">
    <location>
        <begin position="36"/>
        <end position="45"/>
    </location>
</feature>
<dbReference type="InterPro" id="IPR035993">
    <property type="entry name" value="Notch-like_dom_sf"/>
</dbReference>
<dbReference type="InterPro" id="IPR018097">
    <property type="entry name" value="EGF_Ca-bd_CS"/>
</dbReference>
<dbReference type="Proteomes" id="UP000230423">
    <property type="component" value="Unassembled WGS sequence"/>
</dbReference>
<feature type="domain" description="LNR" evidence="23">
    <location>
        <begin position="52"/>
        <end position="96"/>
    </location>
</feature>
<evidence type="ECO:0000256" key="18">
    <source>
        <dbReference type="ARBA" id="ARBA00023180"/>
    </source>
</evidence>
<proteinExistence type="predicted"/>
<keyword evidence="4" id="KW-1003">Cell membrane</keyword>
<dbReference type="Pfam" id="PF07645">
    <property type="entry name" value="EGF_CA"/>
    <property type="match status" value="1"/>
</dbReference>
<sequence length="338" mass="37648">ECEGLFCETDVDECSTSPCRNGASCVNQIGTFYCICPRGYKGATCEERVEVCSSGNIPELCAGCASKAGNGRCDKECDRRECGYDGGDCANKDMNPFKACTYARYCSQVFRDGVCDEICNTEKCLFDGFDCLPKAPKCQSSCEAKKHNDVCDEECNREECEFDGGDCEMTTKIEISANLGNSAYLTEKEGVLVWIKVDVSKCVDECFDDVEVVASFIEADRDKLKEAMNMSIYSAVAKRPKGRHGSFEATLLFVVSCVSVMVLIAILFIVQQRGSRKRKVVENAPVWMPPTEFESETARDYEKEKNRHNIIAFDNAKRRRLDPAEAKLLEEKLTPNLP</sequence>
<dbReference type="InterPro" id="IPR001881">
    <property type="entry name" value="EGF-like_Ca-bd_dom"/>
</dbReference>
<keyword evidence="12" id="KW-0805">Transcription regulation</keyword>
<dbReference type="Pfam" id="PF00066">
    <property type="entry name" value="Notch"/>
    <property type="match status" value="3"/>
</dbReference>
<dbReference type="GO" id="GO:0061629">
    <property type="term" value="F:RNA polymerase II-specific DNA-binding transcription factor binding"/>
    <property type="evidence" value="ECO:0007669"/>
    <property type="project" value="UniProtKB-ARBA"/>
</dbReference>
<dbReference type="Gene3D" id="4.10.470.20">
    <property type="match status" value="2"/>
</dbReference>
<dbReference type="GO" id="GO:0090575">
    <property type="term" value="C:RNA polymerase II transcription regulator complex"/>
    <property type="evidence" value="ECO:0007669"/>
    <property type="project" value="UniProtKB-ARBA"/>
</dbReference>
<dbReference type="GO" id="GO:0005886">
    <property type="term" value="C:plasma membrane"/>
    <property type="evidence" value="ECO:0007669"/>
    <property type="project" value="UniProtKB-SubCell"/>
</dbReference>
<evidence type="ECO:0000256" key="2">
    <source>
        <dbReference type="ARBA" id="ARBA00004251"/>
    </source>
</evidence>
<evidence type="ECO:0000256" key="12">
    <source>
        <dbReference type="ARBA" id="ARBA00023015"/>
    </source>
</evidence>
<dbReference type="Gene3D" id="2.10.25.10">
    <property type="entry name" value="Laminin"/>
    <property type="match status" value="1"/>
</dbReference>
<evidence type="ECO:0000256" key="5">
    <source>
        <dbReference type="ARBA" id="ARBA00022536"/>
    </source>
</evidence>
<evidence type="ECO:0000256" key="17">
    <source>
        <dbReference type="ARBA" id="ARBA00023163"/>
    </source>
</evidence>
<evidence type="ECO:0000256" key="16">
    <source>
        <dbReference type="ARBA" id="ARBA00023159"/>
    </source>
</evidence>
<evidence type="ECO:0000256" key="20">
    <source>
        <dbReference type="PROSITE-ProRule" id="PRU00076"/>
    </source>
</evidence>
<dbReference type="FunFam" id="3.30.300.320:FF:000001">
    <property type="entry name" value="Neurogenic locus notch 1"/>
    <property type="match status" value="1"/>
</dbReference>
<dbReference type="PROSITE" id="PS01187">
    <property type="entry name" value="EGF_CA"/>
    <property type="match status" value="1"/>
</dbReference>
<feature type="domain" description="LNR" evidence="23">
    <location>
        <begin position="100"/>
        <end position="138"/>
    </location>
</feature>
<dbReference type="GO" id="GO:0043235">
    <property type="term" value="C:receptor complex"/>
    <property type="evidence" value="ECO:0007669"/>
    <property type="project" value="TreeGrafter"/>
</dbReference>
<feature type="non-terminal residue" evidence="24">
    <location>
        <position position="1"/>
    </location>
</feature>
<evidence type="ECO:0000256" key="14">
    <source>
        <dbReference type="ARBA" id="ARBA00023136"/>
    </source>
</evidence>
<keyword evidence="16" id="KW-0010">Activator</keyword>
<dbReference type="CDD" id="cd00054">
    <property type="entry name" value="EGF_CA"/>
    <property type="match status" value="1"/>
</dbReference>
<keyword evidence="7" id="KW-0732">Signal</keyword>
<dbReference type="Gene3D" id="3.30.70.3310">
    <property type="match status" value="1"/>
</dbReference>
<keyword evidence="3" id="KW-0217">Developmental protein</keyword>
<dbReference type="PROSITE" id="PS50026">
    <property type="entry name" value="EGF_3"/>
    <property type="match status" value="1"/>
</dbReference>
<feature type="domain" description="EGF-like" evidence="22">
    <location>
        <begin position="10"/>
        <end position="46"/>
    </location>
</feature>
<reference evidence="24 25" key="1">
    <citation type="submission" date="2015-09" db="EMBL/GenBank/DDBJ databases">
        <title>Draft genome of the parasitic nematode Teladorsagia circumcincta isolate WARC Sus (inbred).</title>
        <authorList>
            <person name="Mitreva M."/>
        </authorList>
    </citation>
    <scope>NUCLEOTIDE SEQUENCE [LARGE SCALE GENOMIC DNA]</scope>
    <source>
        <strain evidence="24 25">S</strain>
    </source>
</reference>
<accession>A0A2G9TBZ1</accession>
<dbReference type="AlphaFoldDB" id="A0A2G9TBZ1"/>
<gene>
    <name evidence="24" type="ORF">TELCIR_23122</name>
</gene>
<dbReference type="SMART" id="SM00181">
    <property type="entry name" value="EGF"/>
    <property type="match status" value="1"/>
</dbReference>
<dbReference type="SMART" id="SM00004">
    <property type="entry name" value="NL"/>
    <property type="match status" value="3"/>
</dbReference>
<keyword evidence="10" id="KW-0914">Notch signaling pathway</keyword>
<dbReference type="GO" id="GO:0009986">
    <property type="term" value="C:cell surface"/>
    <property type="evidence" value="ECO:0007669"/>
    <property type="project" value="TreeGrafter"/>
</dbReference>
<evidence type="ECO:0000256" key="3">
    <source>
        <dbReference type="ARBA" id="ARBA00022473"/>
    </source>
</evidence>
<organism evidence="24 25">
    <name type="scientific">Teladorsagia circumcincta</name>
    <name type="common">Brown stomach worm</name>
    <name type="synonym">Ostertagia circumcincta</name>
    <dbReference type="NCBI Taxonomy" id="45464"/>
    <lineage>
        <taxon>Eukaryota</taxon>
        <taxon>Metazoa</taxon>
        <taxon>Ecdysozoa</taxon>
        <taxon>Nematoda</taxon>
        <taxon>Chromadorea</taxon>
        <taxon>Rhabditida</taxon>
        <taxon>Rhabditina</taxon>
        <taxon>Rhabditomorpha</taxon>
        <taxon>Strongyloidea</taxon>
        <taxon>Trichostrongylidae</taxon>
        <taxon>Teladorsagia</taxon>
    </lineage>
</organism>
<name>A0A2G9TBZ1_TELCI</name>
<evidence type="ECO:0000256" key="10">
    <source>
        <dbReference type="ARBA" id="ARBA00022976"/>
    </source>
</evidence>
<dbReference type="PROSITE" id="PS00010">
    <property type="entry name" value="ASX_HYDROXYL"/>
    <property type="match status" value="1"/>
</dbReference>
<protein>
    <submittedName>
        <fullName evidence="24">Notch domain protein</fullName>
    </submittedName>
</protein>
<dbReference type="PROSITE" id="PS01186">
    <property type="entry name" value="EGF_2"/>
    <property type="match status" value="1"/>
</dbReference>
<dbReference type="OrthoDB" id="5851394at2759"/>
<evidence type="ECO:0000256" key="4">
    <source>
        <dbReference type="ARBA" id="ARBA00022475"/>
    </source>
</evidence>
<dbReference type="GO" id="GO:0001708">
    <property type="term" value="P:cell fate specification"/>
    <property type="evidence" value="ECO:0007669"/>
    <property type="project" value="UniProtKB-ARBA"/>
</dbReference>
<evidence type="ECO:0000256" key="21">
    <source>
        <dbReference type="SAM" id="Phobius"/>
    </source>
</evidence>
<dbReference type="PROSITE" id="PS50258">
    <property type="entry name" value="LNR"/>
    <property type="match status" value="2"/>
</dbReference>
<dbReference type="EMBL" id="KZ385763">
    <property type="protein sequence ID" value="PIO55491.1"/>
    <property type="molecule type" value="Genomic_DNA"/>
</dbReference>
<keyword evidence="5 20" id="KW-0245">EGF-like domain</keyword>
<dbReference type="GO" id="GO:0040024">
    <property type="term" value="P:dauer larval development"/>
    <property type="evidence" value="ECO:0007669"/>
    <property type="project" value="UniProtKB-ARBA"/>
</dbReference>
<keyword evidence="14 21" id="KW-0472">Membrane</keyword>
<dbReference type="GO" id="GO:0022611">
    <property type="term" value="P:dormancy process"/>
    <property type="evidence" value="ECO:0007669"/>
    <property type="project" value="UniProtKB-ARBA"/>
</dbReference>
<dbReference type="InterPro" id="IPR051355">
    <property type="entry name" value="Notch/Slit_guidance"/>
</dbReference>
<evidence type="ECO:0000256" key="8">
    <source>
        <dbReference type="ARBA" id="ARBA00022737"/>
    </source>
</evidence>
<dbReference type="SUPFAM" id="SSF90193">
    <property type="entry name" value="Notch domain"/>
    <property type="match status" value="3"/>
</dbReference>
<keyword evidence="9" id="KW-0221">Differentiation</keyword>
<keyword evidence="15 20" id="KW-1015">Disulfide bond</keyword>
<evidence type="ECO:0000256" key="11">
    <source>
        <dbReference type="ARBA" id="ARBA00022989"/>
    </source>
</evidence>
<keyword evidence="13" id="KW-0040">ANK repeat</keyword>
<dbReference type="InterPro" id="IPR000742">
    <property type="entry name" value="EGF"/>
</dbReference>
<dbReference type="InterPro" id="IPR000800">
    <property type="entry name" value="Notch_dom"/>
</dbReference>
<dbReference type="SMART" id="SM00179">
    <property type="entry name" value="EGF_CA"/>
    <property type="match status" value="1"/>
</dbReference>
<keyword evidence="25" id="KW-1185">Reference proteome</keyword>
<evidence type="ECO:0000256" key="1">
    <source>
        <dbReference type="ARBA" id="ARBA00004123"/>
    </source>
</evidence>
<dbReference type="GO" id="GO:0005509">
    <property type="term" value="F:calcium ion binding"/>
    <property type="evidence" value="ECO:0007669"/>
    <property type="project" value="InterPro"/>
</dbReference>
<dbReference type="GO" id="GO:0007411">
    <property type="term" value="P:axon guidance"/>
    <property type="evidence" value="ECO:0007669"/>
    <property type="project" value="TreeGrafter"/>
</dbReference>
<feature type="transmembrane region" description="Helical" evidence="21">
    <location>
        <begin position="249"/>
        <end position="270"/>
    </location>
</feature>
<evidence type="ECO:0000256" key="13">
    <source>
        <dbReference type="ARBA" id="ARBA00023043"/>
    </source>
</evidence>
<evidence type="ECO:0000256" key="15">
    <source>
        <dbReference type="ARBA" id="ARBA00023157"/>
    </source>
</evidence>
<dbReference type="PRINTS" id="PR00010">
    <property type="entry name" value="EGFBLOOD"/>
</dbReference>
<evidence type="ECO:0000256" key="9">
    <source>
        <dbReference type="ARBA" id="ARBA00022782"/>
    </source>
</evidence>
<keyword evidence="11 21" id="KW-1133">Transmembrane helix</keyword>
<evidence type="ECO:0000313" key="25">
    <source>
        <dbReference type="Proteomes" id="UP000230423"/>
    </source>
</evidence>
<dbReference type="FunFam" id="2.10.25.10:FF:000125">
    <property type="entry name" value="Neurogenic locus notch protein-like"/>
    <property type="match status" value="1"/>
</dbReference>
<evidence type="ECO:0000256" key="6">
    <source>
        <dbReference type="ARBA" id="ARBA00022692"/>
    </source>
</evidence>
<comment type="subcellular location">
    <subcellularLocation>
        <location evidence="2">Cell membrane</location>
        <topology evidence="2">Single-pass type I membrane protein</topology>
    </subcellularLocation>
    <subcellularLocation>
        <location evidence="1">Nucleus</location>
    </subcellularLocation>
</comment>
<dbReference type="PROSITE" id="PS00022">
    <property type="entry name" value="EGF_1"/>
    <property type="match status" value="1"/>
</dbReference>
<feature type="non-terminal residue" evidence="24">
    <location>
        <position position="338"/>
    </location>
</feature>
<evidence type="ECO:0000259" key="22">
    <source>
        <dbReference type="PROSITE" id="PS50026"/>
    </source>
</evidence>
<dbReference type="GO" id="GO:0007219">
    <property type="term" value="P:Notch signaling pathway"/>
    <property type="evidence" value="ECO:0007669"/>
    <property type="project" value="UniProtKB-KW"/>
</dbReference>
<dbReference type="PRINTS" id="PR01452">
    <property type="entry name" value="LNOTCHREPEAT"/>
</dbReference>
<keyword evidence="19" id="KW-0539">Nucleus</keyword>
<comment type="caution">
    <text evidence="20">Lacks conserved residue(s) required for the propagation of feature annotation.</text>
</comment>